<keyword evidence="7" id="KW-0812">Transmembrane</keyword>
<evidence type="ECO:0000256" key="6">
    <source>
        <dbReference type="ARBA" id="ARBA00023004"/>
    </source>
</evidence>
<feature type="domain" description="CcmH/CycL/Ccl2/NrfF N-terminal" evidence="8">
    <location>
        <begin position="10"/>
        <end position="131"/>
    </location>
</feature>
<feature type="chain" id="PRO_5011018418" description="Cytochrome c-type biogenesis protein" evidence="7">
    <location>
        <begin position="22"/>
        <end position="133"/>
    </location>
</feature>
<dbReference type="PATRIC" id="fig|449.7.peg.3308"/>
<feature type="signal peptide" evidence="7">
    <location>
        <begin position="1"/>
        <end position="21"/>
    </location>
</feature>
<feature type="transmembrane region" description="Helical" evidence="7">
    <location>
        <begin position="105"/>
        <end position="123"/>
    </location>
</feature>
<dbReference type="InterPro" id="IPR051263">
    <property type="entry name" value="C-type_cytochrome_biogenesis"/>
</dbReference>
<dbReference type="FunFam" id="1.10.8.640:FF:000001">
    <property type="entry name" value="Cytochrome c-type biogenesis protein"/>
    <property type="match status" value="1"/>
</dbReference>
<proteinExistence type="inferred from homology"/>
<evidence type="ECO:0000256" key="4">
    <source>
        <dbReference type="ARBA" id="ARBA00022729"/>
    </source>
</evidence>
<dbReference type="InterPro" id="IPR005616">
    <property type="entry name" value="CcmH/CycL/Ccl2/NrfF_N"/>
</dbReference>
<evidence type="ECO:0000313" key="10">
    <source>
        <dbReference type="Proteomes" id="UP000032803"/>
    </source>
</evidence>
<dbReference type="Proteomes" id="UP000032803">
    <property type="component" value="Chromosome I"/>
</dbReference>
<name>A0A0A8UU87_LEGHA</name>
<organism evidence="9 10">
    <name type="scientific">Legionella hackeliae</name>
    <dbReference type="NCBI Taxonomy" id="449"/>
    <lineage>
        <taxon>Bacteria</taxon>
        <taxon>Pseudomonadati</taxon>
        <taxon>Pseudomonadota</taxon>
        <taxon>Gammaproteobacteria</taxon>
        <taxon>Legionellales</taxon>
        <taxon>Legionellaceae</taxon>
        <taxon>Legionella</taxon>
    </lineage>
</organism>
<sequence length="133" mass="15111">MIPLKTCLLLMTLLLATACFANNTLYPLENAKKEAQFSHLLKELRCLVCQNQDLADSNASLAKDLRDQVYNLVKEGKADSEIIDYLTARYGDFILFKPPVKTLTALLWFGPALFLFAGFIIFWRTCLKRSTND</sequence>
<keyword evidence="3 7" id="KW-0479">Metal-binding</keyword>
<gene>
    <name evidence="9" type="primary">ccmH</name>
    <name evidence="9" type="ORF">LHA_1299</name>
</gene>
<keyword evidence="7" id="KW-0472">Membrane</keyword>
<dbReference type="STRING" id="449.LHA_1299"/>
<evidence type="ECO:0000256" key="2">
    <source>
        <dbReference type="ARBA" id="ARBA00022617"/>
    </source>
</evidence>
<dbReference type="AlphaFoldDB" id="A0A0A8UU87"/>
<comment type="similarity">
    <text evidence="1 7">Belongs to the CcmH/CycL/Ccl2/NrfF family.</text>
</comment>
<dbReference type="Pfam" id="PF03918">
    <property type="entry name" value="CcmH"/>
    <property type="match status" value="1"/>
</dbReference>
<dbReference type="HOGENOM" id="CLU_107187_4_1_6"/>
<dbReference type="KEGG" id="lha:LHA_1299"/>
<dbReference type="GO" id="GO:0005886">
    <property type="term" value="C:plasma membrane"/>
    <property type="evidence" value="ECO:0007669"/>
    <property type="project" value="TreeGrafter"/>
</dbReference>
<evidence type="ECO:0000256" key="7">
    <source>
        <dbReference type="RuleBase" id="RU364112"/>
    </source>
</evidence>
<evidence type="ECO:0000256" key="1">
    <source>
        <dbReference type="ARBA" id="ARBA00010342"/>
    </source>
</evidence>
<keyword evidence="6 7" id="KW-0408">Iron</keyword>
<dbReference type="PANTHER" id="PTHR47870:SF1">
    <property type="entry name" value="CYTOCHROME C-TYPE BIOGENESIS PROTEIN CCMH"/>
    <property type="match status" value="1"/>
</dbReference>
<keyword evidence="7" id="KW-1133">Transmembrane helix</keyword>
<dbReference type="PROSITE" id="PS51257">
    <property type="entry name" value="PROKAR_LIPOPROTEIN"/>
    <property type="match status" value="1"/>
</dbReference>
<dbReference type="PANTHER" id="PTHR47870">
    <property type="entry name" value="CYTOCHROME C-TYPE BIOGENESIS PROTEIN CCMH"/>
    <property type="match status" value="1"/>
</dbReference>
<dbReference type="Gene3D" id="1.10.8.640">
    <property type="entry name" value="Cytochrome C biogenesis protein"/>
    <property type="match status" value="1"/>
</dbReference>
<dbReference type="InterPro" id="IPR038297">
    <property type="entry name" value="CcmH/CycL/NrfF/Ccl2_sf"/>
</dbReference>
<keyword evidence="10" id="KW-1185">Reference proteome</keyword>
<dbReference type="OrthoDB" id="9804975at2"/>
<accession>A0A0A8UU87</accession>
<dbReference type="CDD" id="cd16378">
    <property type="entry name" value="CcmH_N"/>
    <property type="match status" value="1"/>
</dbReference>
<reference evidence="10" key="1">
    <citation type="submission" date="2014-09" db="EMBL/GenBank/DDBJ databases">
        <authorList>
            <person name="Gomez-Valero L."/>
        </authorList>
    </citation>
    <scope>NUCLEOTIDE SEQUENCE [LARGE SCALE GENOMIC DNA]</scope>
    <source>
        <strain evidence="10">ATCC35250</strain>
    </source>
</reference>
<evidence type="ECO:0000259" key="8">
    <source>
        <dbReference type="Pfam" id="PF03918"/>
    </source>
</evidence>
<comment type="function">
    <text evidence="7">Possible subunit of a heme lyase.</text>
</comment>
<evidence type="ECO:0000256" key="5">
    <source>
        <dbReference type="ARBA" id="ARBA00022748"/>
    </source>
</evidence>
<evidence type="ECO:0000313" key="9">
    <source>
        <dbReference type="EMBL" id="CEK10349.1"/>
    </source>
</evidence>
<dbReference type="EMBL" id="LN681225">
    <property type="protein sequence ID" value="CEK10349.1"/>
    <property type="molecule type" value="Genomic_DNA"/>
</dbReference>
<keyword evidence="5" id="KW-0201">Cytochrome c-type biogenesis</keyword>
<dbReference type="GO" id="GO:0017004">
    <property type="term" value="P:cytochrome complex assembly"/>
    <property type="evidence" value="ECO:0007669"/>
    <property type="project" value="UniProtKB-KW"/>
</dbReference>
<keyword evidence="2 7" id="KW-0349">Heme</keyword>
<evidence type="ECO:0000256" key="3">
    <source>
        <dbReference type="ARBA" id="ARBA00022723"/>
    </source>
</evidence>
<dbReference type="GO" id="GO:0046872">
    <property type="term" value="F:metal ion binding"/>
    <property type="evidence" value="ECO:0007669"/>
    <property type="project" value="UniProtKB-KW"/>
</dbReference>
<keyword evidence="4 7" id="KW-0732">Signal</keyword>
<protein>
    <recommendedName>
        <fullName evidence="7">Cytochrome c-type biogenesis protein</fullName>
    </recommendedName>
</protein>